<evidence type="ECO:0000256" key="4">
    <source>
        <dbReference type="ARBA" id="ARBA00011738"/>
    </source>
</evidence>
<dbReference type="Pfam" id="PF13023">
    <property type="entry name" value="HD_3"/>
    <property type="match status" value="1"/>
</dbReference>
<accession>A0ABN6EUZ3</accession>
<dbReference type="EC" id="3.1.3.89" evidence="5"/>
<name>A0ABN6EUZ3_9BACT</name>
<dbReference type="InterPro" id="IPR006674">
    <property type="entry name" value="HD_domain"/>
</dbReference>
<keyword evidence="10" id="KW-1185">Reference proteome</keyword>
<dbReference type="InterPro" id="IPR003607">
    <property type="entry name" value="HD/PDEase_dom"/>
</dbReference>
<feature type="domain" description="HD/PDEase" evidence="8">
    <location>
        <begin position="34"/>
        <end position="149"/>
    </location>
</feature>
<dbReference type="RefSeq" id="WP_229591321.1">
    <property type="nucleotide sequence ID" value="NZ_AP024485.1"/>
</dbReference>
<evidence type="ECO:0000256" key="1">
    <source>
        <dbReference type="ARBA" id="ARBA00001638"/>
    </source>
</evidence>
<dbReference type="Gene3D" id="1.10.3210.10">
    <property type="entry name" value="Hypothetical protein af1432"/>
    <property type="match status" value="1"/>
</dbReference>
<evidence type="ECO:0000256" key="7">
    <source>
        <dbReference type="ARBA" id="ARBA00022801"/>
    </source>
</evidence>
<evidence type="ECO:0000256" key="6">
    <source>
        <dbReference type="ARBA" id="ARBA00022723"/>
    </source>
</evidence>
<dbReference type="EMBL" id="AP024485">
    <property type="protein sequence ID" value="BCS89347.1"/>
    <property type="molecule type" value="Genomic_DNA"/>
</dbReference>
<dbReference type="PANTHER" id="PTHR11845">
    <property type="entry name" value="5'-DEOXYNUCLEOTIDASE HDDC2"/>
    <property type="match status" value="1"/>
</dbReference>
<dbReference type="SUPFAM" id="SSF109604">
    <property type="entry name" value="HD-domain/PDEase-like"/>
    <property type="match status" value="1"/>
</dbReference>
<organism evidence="9 10">
    <name type="scientific">Pseudodesulfovibrio sediminis</name>
    <dbReference type="NCBI Taxonomy" id="2810563"/>
    <lineage>
        <taxon>Bacteria</taxon>
        <taxon>Pseudomonadati</taxon>
        <taxon>Thermodesulfobacteriota</taxon>
        <taxon>Desulfovibrionia</taxon>
        <taxon>Desulfovibrionales</taxon>
        <taxon>Desulfovibrionaceae</taxon>
    </lineage>
</organism>
<evidence type="ECO:0000313" key="9">
    <source>
        <dbReference type="EMBL" id="BCS89347.1"/>
    </source>
</evidence>
<dbReference type="CDD" id="cd00077">
    <property type="entry name" value="HDc"/>
    <property type="match status" value="1"/>
</dbReference>
<dbReference type="Proteomes" id="UP001053296">
    <property type="component" value="Chromosome"/>
</dbReference>
<evidence type="ECO:0000256" key="2">
    <source>
        <dbReference type="ARBA" id="ARBA00001936"/>
    </source>
</evidence>
<evidence type="ECO:0000259" key="8">
    <source>
        <dbReference type="SMART" id="SM00471"/>
    </source>
</evidence>
<sequence length="192" mass="22051">MAINENTIPNILDFLRRAEGLKSTLRTSWTRNGRQESTAEHSWRLALFAMLITDQYPDLDALRILKLCLVHDLGETINGDIPAPKQNGSKTEDERADMVDLLRPLPQSMQDEFMSLWEEYEFMQTPEAQVVKALDKLETLLQHTQGINPPDIDYAFNLDYGTRYTDCDPFIRELRAIIDTETRCCQKGSLGK</sequence>
<dbReference type="SMART" id="SM00471">
    <property type="entry name" value="HDc"/>
    <property type="match status" value="1"/>
</dbReference>
<comment type="cofactor">
    <cofactor evidence="2">
        <name>Mn(2+)</name>
        <dbReference type="ChEBI" id="CHEBI:29035"/>
    </cofactor>
</comment>
<comment type="catalytic activity">
    <reaction evidence="1">
        <text>a 2'-deoxyribonucleoside 5'-phosphate + H2O = a 2'-deoxyribonucleoside + phosphate</text>
        <dbReference type="Rhea" id="RHEA:36167"/>
        <dbReference type="ChEBI" id="CHEBI:15377"/>
        <dbReference type="ChEBI" id="CHEBI:18274"/>
        <dbReference type="ChEBI" id="CHEBI:43474"/>
        <dbReference type="ChEBI" id="CHEBI:65317"/>
        <dbReference type="EC" id="3.1.3.89"/>
    </reaction>
</comment>
<evidence type="ECO:0000256" key="3">
    <source>
        <dbReference type="ARBA" id="ARBA00001941"/>
    </source>
</evidence>
<dbReference type="InterPro" id="IPR039356">
    <property type="entry name" value="YfbR/HDDC2"/>
</dbReference>
<evidence type="ECO:0000256" key="5">
    <source>
        <dbReference type="ARBA" id="ARBA00012964"/>
    </source>
</evidence>
<gene>
    <name evidence="9" type="ORF">PSDVSF_25890</name>
</gene>
<proteinExistence type="predicted"/>
<keyword evidence="6" id="KW-0479">Metal-binding</keyword>
<dbReference type="PANTHER" id="PTHR11845:SF13">
    <property type="entry name" value="5'-DEOXYNUCLEOTIDASE HDDC2"/>
    <property type="match status" value="1"/>
</dbReference>
<comment type="subunit">
    <text evidence="4">Homodimer.</text>
</comment>
<reference evidence="9" key="1">
    <citation type="journal article" date="2022" name="Arch. Microbiol.">
        <title>Pseudodesulfovibrio sediminis sp. nov., a mesophilic and neutrophilic sulfate-reducing bacterium isolated from sediment of a brackish lake.</title>
        <authorList>
            <person name="Takahashi A."/>
            <person name="Kojima H."/>
            <person name="Watanabe M."/>
            <person name="Fukui M."/>
        </authorList>
    </citation>
    <scope>NUCLEOTIDE SEQUENCE</scope>
    <source>
        <strain evidence="9">SF6</strain>
    </source>
</reference>
<protein>
    <recommendedName>
        <fullName evidence="5">5'-deoxynucleotidase</fullName>
        <ecNumber evidence="5">3.1.3.89</ecNumber>
    </recommendedName>
</protein>
<comment type="cofactor">
    <cofactor evidence="3">
        <name>Co(2+)</name>
        <dbReference type="ChEBI" id="CHEBI:48828"/>
    </cofactor>
</comment>
<keyword evidence="7" id="KW-0378">Hydrolase</keyword>
<evidence type="ECO:0000313" key="10">
    <source>
        <dbReference type="Proteomes" id="UP001053296"/>
    </source>
</evidence>